<dbReference type="PIRSF" id="PIRSF036883">
    <property type="entry name" value="RR_HD-GYP_mod"/>
    <property type="match status" value="1"/>
</dbReference>
<gene>
    <name evidence="4" type="ORF">A1355_00240</name>
</gene>
<dbReference type="CDD" id="cd17569">
    <property type="entry name" value="REC_HupR-like"/>
    <property type="match status" value="1"/>
</dbReference>
<keyword evidence="5" id="KW-1185">Reference proteome</keyword>
<dbReference type="PROSITE" id="PS50110">
    <property type="entry name" value="RESPONSE_REGULATORY"/>
    <property type="match status" value="1"/>
</dbReference>
<dbReference type="STRING" id="702114.A1355_00240"/>
<protein>
    <recommendedName>
        <fullName evidence="6">Response regulator</fullName>
    </recommendedName>
</protein>
<proteinExistence type="predicted"/>
<evidence type="ECO:0000313" key="5">
    <source>
        <dbReference type="Proteomes" id="UP000077628"/>
    </source>
</evidence>
<dbReference type="PANTHER" id="PTHR33525">
    <property type="match status" value="1"/>
</dbReference>
<dbReference type="SUPFAM" id="SSF52172">
    <property type="entry name" value="CheY-like"/>
    <property type="match status" value="1"/>
</dbReference>
<feature type="domain" description="Response regulatory" evidence="2">
    <location>
        <begin position="5"/>
        <end position="120"/>
    </location>
</feature>
<dbReference type="InterPro" id="IPR001789">
    <property type="entry name" value="Sig_transdc_resp-reg_receiver"/>
</dbReference>
<dbReference type="InterPro" id="IPR013976">
    <property type="entry name" value="HDOD"/>
</dbReference>
<dbReference type="Gene3D" id="1.10.3210.10">
    <property type="entry name" value="Hypothetical protein af1432"/>
    <property type="match status" value="1"/>
</dbReference>
<evidence type="ECO:0000313" key="4">
    <source>
        <dbReference type="EMBL" id="OAI18338.1"/>
    </source>
</evidence>
<dbReference type="GO" id="GO:0000160">
    <property type="term" value="P:phosphorelay signal transduction system"/>
    <property type="evidence" value="ECO:0007669"/>
    <property type="project" value="InterPro"/>
</dbReference>
<comment type="caution">
    <text evidence="4">The sequence shown here is derived from an EMBL/GenBank/DDBJ whole genome shotgun (WGS) entry which is preliminary data.</text>
</comment>
<dbReference type="Pfam" id="PF08668">
    <property type="entry name" value="HDOD"/>
    <property type="match status" value="1"/>
</dbReference>
<evidence type="ECO:0000259" key="2">
    <source>
        <dbReference type="PROSITE" id="PS50110"/>
    </source>
</evidence>
<dbReference type="OrthoDB" id="5755654at2"/>
<dbReference type="AlphaFoldDB" id="A0A177NJV0"/>
<dbReference type="Gene3D" id="3.40.50.2300">
    <property type="match status" value="1"/>
</dbReference>
<dbReference type="Pfam" id="PF00072">
    <property type="entry name" value="Response_reg"/>
    <property type="match status" value="1"/>
</dbReference>
<dbReference type="RefSeq" id="WP_064028667.1">
    <property type="nucleotide sequence ID" value="NZ_LUUK01000169.1"/>
</dbReference>
<dbReference type="InterPro" id="IPR011006">
    <property type="entry name" value="CheY-like_superfamily"/>
</dbReference>
<feature type="modified residue" description="4-aspartylphosphate" evidence="1">
    <location>
        <position position="56"/>
    </location>
</feature>
<name>A0A177NJV0_9GAMM</name>
<organism evidence="4 5">
    <name type="scientific">Methylomonas koyamae</name>
    <dbReference type="NCBI Taxonomy" id="702114"/>
    <lineage>
        <taxon>Bacteria</taxon>
        <taxon>Pseudomonadati</taxon>
        <taxon>Pseudomonadota</taxon>
        <taxon>Gammaproteobacteria</taxon>
        <taxon>Methylococcales</taxon>
        <taxon>Methylococcaceae</taxon>
        <taxon>Methylomonas</taxon>
    </lineage>
</organism>
<dbReference type="SUPFAM" id="SSF109604">
    <property type="entry name" value="HD-domain/PDEase-like"/>
    <property type="match status" value="1"/>
</dbReference>
<evidence type="ECO:0000256" key="1">
    <source>
        <dbReference type="PROSITE-ProRule" id="PRU00169"/>
    </source>
</evidence>
<evidence type="ECO:0000259" key="3">
    <source>
        <dbReference type="PROSITE" id="PS51833"/>
    </source>
</evidence>
<reference evidence="5" key="1">
    <citation type="submission" date="2016-03" db="EMBL/GenBank/DDBJ databases">
        <authorList>
            <person name="Heylen K."/>
            <person name="De Vos P."/>
            <person name="Vekeman B."/>
        </authorList>
    </citation>
    <scope>NUCLEOTIDE SEQUENCE [LARGE SCALE GENOMIC DNA]</scope>
    <source>
        <strain evidence="5">R-45383</strain>
    </source>
</reference>
<dbReference type="InterPro" id="IPR052340">
    <property type="entry name" value="RNase_Y/CdgJ"/>
</dbReference>
<dbReference type="EMBL" id="LUUK01000169">
    <property type="protein sequence ID" value="OAI18338.1"/>
    <property type="molecule type" value="Genomic_DNA"/>
</dbReference>
<dbReference type="InterPro" id="IPR014626">
    <property type="entry name" value="Sig_transdc_resp-reg_put"/>
</dbReference>
<feature type="domain" description="HDOD" evidence="3">
    <location>
        <begin position="141"/>
        <end position="339"/>
    </location>
</feature>
<evidence type="ECO:0008006" key="6">
    <source>
        <dbReference type="Google" id="ProtNLM"/>
    </source>
</evidence>
<sequence>MTKKHILFVDDQELVIQGIQRQLRPYREQWRLYFATSGAQALAIMAAEKIDLVVSDMMMPAMHGYELLKTVAERYPGVVRIMLSGYTDENNLKQSLEVAHQYLSKPCSAETLREALSQIFKIQDCINDPLIAGTLGDANALPSLPAIYRELNAAIADENTTTKDIADIFARDMVLSARLLQLINSPYFGLNRVVSSLTDAINLIGIKRLNNLVLSVHVKTAFPIASPELERKMEYLWQNAGRVGELARLIALAEHQREDRPDQAYLGGLLHNMGLLLFLSRGGGKTLELLARAKRHEQPITALETEIFGFNRCQAAAYVLSLWKIPPRIIEAILLHYTPNETDYDGVNALTAVHVAACLLQPANPNDYSHLFEMQLDEAYLRRLGKWERLAEWRALAEKVAEQAGGSR</sequence>
<dbReference type="SMART" id="SM00448">
    <property type="entry name" value="REC"/>
    <property type="match status" value="1"/>
</dbReference>
<keyword evidence="1" id="KW-0597">Phosphoprotein</keyword>
<dbReference type="Proteomes" id="UP000077628">
    <property type="component" value="Unassembled WGS sequence"/>
</dbReference>
<accession>A0A177NJV0</accession>
<dbReference type="PROSITE" id="PS51833">
    <property type="entry name" value="HDOD"/>
    <property type="match status" value="1"/>
</dbReference>
<dbReference type="PANTHER" id="PTHR33525:SF3">
    <property type="entry name" value="RIBONUCLEASE Y"/>
    <property type="match status" value="1"/>
</dbReference>